<dbReference type="InterPro" id="IPR018389">
    <property type="entry name" value="DctP_fam"/>
</dbReference>
<evidence type="ECO:0000256" key="3">
    <source>
        <dbReference type="PIRSR" id="PIRSR039026-2"/>
    </source>
</evidence>
<dbReference type="OrthoDB" id="9769764at2"/>
<dbReference type="InterPro" id="IPR038404">
    <property type="entry name" value="TRAP_DctP_sf"/>
</dbReference>
<feature type="binding site" evidence="3">
    <location>
        <position position="219"/>
    </location>
    <ligand>
        <name>substrate</name>
    </ligand>
</feature>
<feature type="binding site" evidence="2">
    <location>
        <position position="162"/>
    </location>
    <ligand>
        <name>substrate</name>
    </ligand>
</feature>
<dbReference type="EMBL" id="JOKJ01000021">
    <property type="protein sequence ID" value="KEQ05168.1"/>
    <property type="molecule type" value="Genomic_DNA"/>
</dbReference>
<keyword evidence="5" id="KW-1185">Reference proteome</keyword>
<dbReference type="NCBIfam" id="NF037995">
    <property type="entry name" value="TRAP_S1"/>
    <property type="match status" value="1"/>
</dbReference>
<dbReference type="GO" id="GO:0031317">
    <property type="term" value="C:tripartite ATP-independent periplasmic transporter complex"/>
    <property type="evidence" value="ECO:0007669"/>
    <property type="project" value="InterPro"/>
</dbReference>
<dbReference type="PIRSF" id="PIRSF039026">
    <property type="entry name" value="SiaP"/>
    <property type="match status" value="1"/>
</dbReference>
<dbReference type="PROSITE" id="PS51318">
    <property type="entry name" value="TAT"/>
    <property type="match status" value="1"/>
</dbReference>
<dbReference type="Gene3D" id="3.40.190.170">
    <property type="entry name" value="Bacterial extracellular solute-binding protein, family 7"/>
    <property type="match status" value="1"/>
</dbReference>
<evidence type="ECO:0000256" key="2">
    <source>
        <dbReference type="PIRSR" id="PIRSR039026-1"/>
    </source>
</evidence>
<dbReference type="Proteomes" id="UP000052167">
    <property type="component" value="Unassembled WGS sequence"/>
</dbReference>
<dbReference type="PANTHER" id="PTHR33376">
    <property type="match status" value="1"/>
</dbReference>
<dbReference type="InterPro" id="IPR026289">
    <property type="entry name" value="SBP_TakP-like"/>
</dbReference>
<dbReference type="Gene3D" id="3.40.190.10">
    <property type="entry name" value="Periplasmic binding protein-like II"/>
    <property type="match status" value="1"/>
</dbReference>
<gene>
    <name evidence="4" type="ORF">GV68_11540</name>
</gene>
<dbReference type="PANTHER" id="PTHR33376:SF5">
    <property type="entry name" value="EXTRACYTOPLASMIC SOLUTE RECEPTOR PROTEIN"/>
    <property type="match status" value="1"/>
</dbReference>
<sequence length="350" mass="37322">MTNMNLSRRSLLQLTAAGFAAAGATRLATPAIAQNAKVSWRMQSLWDGGTTPQKYEELFVQKVAEKTGGEFELKLFSAGQIVPPAQSFDAVRGGAFQLMKTFDGYTAGKIAAHAFTSTIPFGYKKSEDYGAWFYELGGLDMARESYAPAGLHYIAPTIYDQEPIHSTVEIRTIADLSGKKGRFTGLGSTVMGAFGVAVTPLPTAEVYSALDRGLIDIADRGDLQANLDAGLAEVAKFIILPGVHQPTTATSYVANTAAFDGLPDDFKAALADAAKEISDEYQANKTKTDASALVAFKESGVTVIELDEADVTASRSKAVEAWRTAAKSDPLANKILDSQIAQMKELGLLT</sequence>
<dbReference type="RefSeq" id="WP_037168946.1">
    <property type="nucleotide sequence ID" value="NZ_JOKI01000029.1"/>
</dbReference>
<reference evidence="4 5" key="1">
    <citation type="submission" date="2014-06" db="EMBL/GenBank/DDBJ databases">
        <title>Rhizobium pelagicum/R2-400B4.</title>
        <authorList>
            <person name="Kimes N.E."/>
            <person name="Lopez-Perez M."/>
        </authorList>
    </citation>
    <scope>NUCLEOTIDE SEQUENCE [LARGE SCALE GENOMIC DNA]</scope>
    <source>
        <strain evidence="4 5">R2-400B4</strain>
    </source>
</reference>
<comment type="caution">
    <text evidence="4">The sequence shown here is derived from an EMBL/GenBank/DDBJ whole genome shotgun (WGS) entry which is preliminary data.</text>
</comment>
<dbReference type="Pfam" id="PF03480">
    <property type="entry name" value="DctP"/>
    <property type="match status" value="1"/>
</dbReference>
<feature type="binding site" evidence="2">
    <location>
        <position position="182"/>
    </location>
    <ligand>
        <name>substrate</name>
    </ligand>
</feature>
<evidence type="ECO:0000313" key="4">
    <source>
        <dbReference type="EMBL" id="KEQ05168.1"/>
    </source>
</evidence>
<dbReference type="AlphaFoldDB" id="A0A922TAC3"/>
<keyword evidence="1" id="KW-0732">Signal</keyword>
<feature type="binding site" evidence="3">
    <location>
        <position position="245"/>
    </location>
    <ligand>
        <name>substrate</name>
    </ligand>
</feature>
<dbReference type="GO" id="GO:0046872">
    <property type="term" value="F:metal ion binding"/>
    <property type="evidence" value="ECO:0007669"/>
    <property type="project" value="UniProtKB-KW"/>
</dbReference>
<organism evidence="4 5">
    <name type="scientific">Pseudorhizobium pelagicum</name>
    <dbReference type="NCBI Taxonomy" id="1509405"/>
    <lineage>
        <taxon>Bacteria</taxon>
        <taxon>Pseudomonadati</taxon>
        <taxon>Pseudomonadota</taxon>
        <taxon>Alphaproteobacteria</taxon>
        <taxon>Hyphomicrobiales</taxon>
        <taxon>Rhizobiaceae</taxon>
        <taxon>Rhizobium/Agrobacterium group</taxon>
        <taxon>Pseudorhizobium</taxon>
    </lineage>
</organism>
<protein>
    <submittedName>
        <fullName evidence="4">C4-dicarboxylate ABC transporter substrate-binding protein</fullName>
    </submittedName>
</protein>
<keyword evidence="3" id="KW-0479">Metal-binding</keyword>
<evidence type="ECO:0000256" key="1">
    <source>
        <dbReference type="ARBA" id="ARBA00022729"/>
    </source>
</evidence>
<evidence type="ECO:0000313" key="5">
    <source>
        <dbReference type="Proteomes" id="UP000052167"/>
    </source>
</evidence>
<name>A0A922TAC3_9HYPH</name>
<dbReference type="GO" id="GO:0055085">
    <property type="term" value="P:transmembrane transport"/>
    <property type="evidence" value="ECO:0007669"/>
    <property type="project" value="InterPro"/>
</dbReference>
<accession>A0A922TAC3</accession>
<feature type="binding site" evidence="3">
    <location>
        <position position="220"/>
    </location>
    <ligand>
        <name>Na(+)</name>
        <dbReference type="ChEBI" id="CHEBI:29101"/>
    </ligand>
</feature>
<proteinExistence type="predicted"/>
<dbReference type="InterPro" id="IPR006311">
    <property type="entry name" value="TAT_signal"/>
</dbReference>